<keyword evidence="5 6" id="KW-0539">Nucleus</keyword>
<dbReference type="PIRSF" id="PIRSF007764">
    <property type="entry name" value="Sld5"/>
    <property type="match status" value="1"/>
</dbReference>
<keyword evidence="11" id="KW-1185">Reference proteome</keyword>
<evidence type="ECO:0000313" key="11">
    <source>
        <dbReference type="Proteomes" id="UP000815325"/>
    </source>
</evidence>
<comment type="similarity">
    <text evidence="2 6">Belongs to the GINS4/SLD5 family.</text>
</comment>
<sequence length="218" mass="25048">MDPSQATPVPDESASAPPPSGDIELLIQATLNEKNAPEILEFKQDVVDRLQGALSAQEEYVEALESDMCQELRRMVLSLENKRVRYLLKLYHRTRLQKIEKFAASIVADEQYQDRLSESEMQYCRDYFVLLGRHFHGMVLDHLPDDFRPLVKLTKLSTHDDLILRPKLNTHVFVKAVDNCGSVLLNEDLVLDVTQNDLFIMRYEPMAHLVRTGQVVLI</sequence>
<organism evidence="10 11">
    <name type="scientific">Dunaliella salina</name>
    <name type="common">Green alga</name>
    <name type="synonym">Protococcus salinus</name>
    <dbReference type="NCBI Taxonomy" id="3046"/>
    <lineage>
        <taxon>Eukaryota</taxon>
        <taxon>Viridiplantae</taxon>
        <taxon>Chlorophyta</taxon>
        <taxon>core chlorophytes</taxon>
        <taxon>Chlorophyceae</taxon>
        <taxon>CS clade</taxon>
        <taxon>Chlamydomonadales</taxon>
        <taxon>Dunaliellaceae</taxon>
        <taxon>Dunaliella</taxon>
    </lineage>
</organism>
<dbReference type="Pfam" id="PF16922">
    <property type="entry name" value="SLD5_C"/>
    <property type="match status" value="1"/>
</dbReference>
<evidence type="ECO:0000256" key="2">
    <source>
        <dbReference type="ARBA" id="ARBA00008187"/>
    </source>
</evidence>
<evidence type="ECO:0000256" key="4">
    <source>
        <dbReference type="ARBA" id="ARBA00022705"/>
    </source>
</evidence>
<proteinExistence type="inferred from homology"/>
<evidence type="ECO:0000259" key="8">
    <source>
        <dbReference type="Pfam" id="PF05916"/>
    </source>
</evidence>
<dbReference type="PANTHER" id="PTHR21206:SF0">
    <property type="entry name" value="DNA REPLICATION COMPLEX GINS PROTEIN SLD5"/>
    <property type="match status" value="1"/>
</dbReference>
<dbReference type="Pfam" id="PF05916">
    <property type="entry name" value="Sld5"/>
    <property type="match status" value="1"/>
</dbReference>
<dbReference type="Gene3D" id="1.20.58.1030">
    <property type="match status" value="1"/>
</dbReference>
<dbReference type="Proteomes" id="UP000815325">
    <property type="component" value="Unassembled WGS sequence"/>
</dbReference>
<accession>A0ABQ7G7Z0</accession>
<dbReference type="InterPro" id="IPR038749">
    <property type="entry name" value="Sld5_GINS_A"/>
</dbReference>
<dbReference type="CDD" id="cd11711">
    <property type="entry name" value="GINS_A_Sld5"/>
    <property type="match status" value="1"/>
</dbReference>
<reference evidence="10" key="1">
    <citation type="submission" date="2017-08" db="EMBL/GenBank/DDBJ databases">
        <authorList>
            <person name="Polle J.E."/>
            <person name="Barry K."/>
            <person name="Cushman J."/>
            <person name="Schmutz J."/>
            <person name="Tran D."/>
            <person name="Hathwaick L.T."/>
            <person name="Yim W.C."/>
            <person name="Jenkins J."/>
            <person name="Mckie-Krisberg Z.M."/>
            <person name="Prochnik S."/>
            <person name="Lindquist E."/>
            <person name="Dockter R.B."/>
            <person name="Adam C."/>
            <person name="Molina H."/>
            <person name="Bunkerborg J."/>
            <person name="Jin E."/>
            <person name="Buchheim M."/>
            <person name="Magnuson J."/>
        </authorList>
    </citation>
    <scope>NUCLEOTIDE SEQUENCE</scope>
    <source>
        <strain evidence="10">CCAP 19/18</strain>
    </source>
</reference>
<dbReference type="InterPro" id="IPR036224">
    <property type="entry name" value="GINS_bundle-like_dom_sf"/>
</dbReference>
<dbReference type="SUPFAM" id="SSF158573">
    <property type="entry name" value="GINS helical bundle-like"/>
    <property type="match status" value="1"/>
</dbReference>
<dbReference type="SUPFAM" id="SSF160059">
    <property type="entry name" value="PriA/YqbF domain"/>
    <property type="match status" value="1"/>
</dbReference>
<evidence type="ECO:0000256" key="6">
    <source>
        <dbReference type="PIRNR" id="PIRNR007764"/>
    </source>
</evidence>
<keyword evidence="4 6" id="KW-0235">DNA replication</keyword>
<feature type="domain" description="DNA replication complex GINS protein SLD5 C-terminal" evidence="9">
    <location>
        <begin position="166"/>
        <end position="218"/>
    </location>
</feature>
<dbReference type="CDD" id="cd21692">
    <property type="entry name" value="GINS_B_Sld5"/>
    <property type="match status" value="1"/>
</dbReference>
<evidence type="ECO:0000256" key="5">
    <source>
        <dbReference type="ARBA" id="ARBA00023242"/>
    </source>
</evidence>
<dbReference type="Gene3D" id="3.40.5.60">
    <property type="match status" value="1"/>
</dbReference>
<evidence type="ECO:0000256" key="3">
    <source>
        <dbReference type="ARBA" id="ARBA00014804"/>
    </source>
</evidence>
<dbReference type="InterPro" id="IPR021151">
    <property type="entry name" value="GINS_A"/>
</dbReference>
<protein>
    <recommendedName>
        <fullName evidence="3 6">DNA replication complex GINS protein SLD5</fullName>
    </recommendedName>
</protein>
<dbReference type="InterPro" id="IPR031633">
    <property type="entry name" value="SLD5_C"/>
</dbReference>
<name>A0ABQ7G7Z0_DUNSA</name>
<feature type="region of interest" description="Disordered" evidence="7">
    <location>
        <begin position="1"/>
        <end position="20"/>
    </location>
</feature>
<comment type="function">
    <text evidence="6">The GINS complex plays an essential role in the initiation of DNA replication.</text>
</comment>
<feature type="domain" description="GINS subunit" evidence="8">
    <location>
        <begin position="51"/>
        <end position="134"/>
    </location>
</feature>
<evidence type="ECO:0000259" key="9">
    <source>
        <dbReference type="Pfam" id="PF16922"/>
    </source>
</evidence>
<gene>
    <name evidence="10" type="ORF">DUNSADRAFT_14111</name>
</gene>
<evidence type="ECO:0000256" key="1">
    <source>
        <dbReference type="ARBA" id="ARBA00004123"/>
    </source>
</evidence>
<evidence type="ECO:0000256" key="7">
    <source>
        <dbReference type="SAM" id="MobiDB-lite"/>
    </source>
</evidence>
<dbReference type="PANTHER" id="PTHR21206">
    <property type="entry name" value="SLD5 PROTEIN"/>
    <property type="match status" value="1"/>
</dbReference>
<evidence type="ECO:0000313" key="10">
    <source>
        <dbReference type="EMBL" id="KAF5830729.1"/>
    </source>
</evidence>
<comment type="subcellular location">
    <subcellularLocation>
        <location evidence="1 6">Nucleus</location>
    </subcellularLocation>
</comment>
<comment type="caution">
    <text evidence="10">The sequence shown here is derived from an EMBL/GenBank/DDBJ whole genome shotgun (WGS) entry which is preliminary data.</text>
</comment>
<dbReference type="EMBL" id="MU070012">
    <property type="protein sequence ID" value="KAF5830729.1"/>
    <property type="molecule type" value="Genomic_DNA"/>
</dbReference>
<dbReference type="InterPro" id="IPR008591">
    <property type="entry name" value="GINS_Sld5"/>
</dbReference>